<evidence type="ECO:0000259" key="7">
    <source>
        <dbReference type="PROSITE" id="PS50048"/>
    </source>
</evidence>
<feature type="domain" description="Zn(2)-C6 fungal-type" evidence="7">
    <location>
        <begin position="35"/>
        <end position="65"/>
    </location>
</feature>
<dbReference type="SUPFAM" id="SSF57701">
    <property type="entry name" value="Zn2/Cys6 DNA-binding domain"/>
    <property type="match status" value="1"/>
</dbReference>
<dbReference type="AlphaFoldDB" id="A0A0D2FCL0"/>
<dbReference type="HOGENOM" id="CLU_008511_0_1_1"/>
<dbReference type="GO" id="GO:0000435">
    <property type="term" value="P:positive regulation of transcription from RNA polymerase II promoter by galactose"/>
    <property type="evidence" value="ECO:0007669"/>
    <property type="project" value="TreeGrafter"/>
</dbReference>
<dbReference type="InterPro" id="IPR001138">
    <property type="entry name" value="Zn2Cys6_DnaBD"/>
</dbReference>
<evidence type="ECO:0000256" key="6">
    <source>
        <dbReference type="SAM" id="MobiDB-lite"/>
    </source>
</evidence>
<feature type="compositionally biased region" description="Basic and acidic residues" evidence="6">
    <location>
        <begin position="1"/>
        <end position="11"/>
    </location>
</feature>
<dbReference type="GO" id="GO:0005634">
    <property type="term" value="C:nucleus"/>
    <property type="evidence" value="ECO:0007669"/>
    <property type="project" value="TreeGrafter"/>
</dbReference>
<dbReference type="InterPro" id="IPR036864">
    <property type="entry name" value="Zn2-C6_fun-type_DNA-bd_sf"/>
</dbReference>
<keyword evidence="4" id="KW-0804">Transcription</keyword>
<feature type="region of interest" description="Disordered" evidence="6">
    <location>
        <begin position="1"/>
        <end position="27"/>
    </location>
</feature>
<proteinExistence type="predicted"/>
<dbReference type="PANTHER" id="PTHR47424:SF3">
    <property type="entry name" value="REGULATORY PROTEIN GAL4"/>
    <property type="match status" value="1"/>
</dbReference>
<dbReference type="Pfam" id="PF04082">
    <property type="entry name" value="Fungal_trans"/>
    <property type="match status" value="1"/>
</dbReference>
<sequence length="797" mass="88083">MSEGQIRRPSEAADAQGQDPATPPPSYKRRRIALACTSCRNRKSRCNGAKPACSLCVELGFECVYQQPAAGNVKPAVQPASGYDERLRAIEDTLRLLVNQKVTFAAEGERPVQSSPDQNSSNHEVATSLHEVRQTSNDDEDVAILDEGDLVQQNGEDSVDGMAAITDPEETESRFFGPSSNIALLRHISDATSATLKAIGQSRHSENEVNQPIVSRVASPVTTTLSETSPIARQQINVRSLPAEARAQRLIKLFFSDTGMLFPYIHEQNILRTYSAARRNRFTAVGRSWLCLINVIFAFATYISARPDQSAEKNAAESEIFMERAQALSAEIEMKSASLETVQCLLLMAQYRQGTQRSDQAWNLHGLAVRAAIQLGLHSRTASSGLSPVEAEIRKRTWFGCMILDRTLSMTFGRPCMIPNCLVKLDLPVNQNLEKLTMLGGSAAATNSLDPPDTVCFFTATIQLYYVLGDIISELYGDNVDVDAGLTIPTIVERTVGLEQKLAAWKHKLLPQLQRRPWDTLDPDGVSVSTWDPVFDRLSVILTLRYLNTRIVLHRPILSAFLRQRSRPRTAESLAREDPFFNDLGDRSVRICQQSAMEIVEIVYKTSKPPALLGAWWFTAYYTFNAALVIFSCLLLELTSSHAETLHGSYMVTIQSPDPTKFVEMILRLRRAMEALKRFGEGTKSAKRIRKTLLKLMQICMTLVQSNPELGPVILSALASSQQGEFTQVNGQSGAHVQPQGVVDGAVPMNGALQNLGPDDPFAFYDMSMQQYWTDNSLDLFADLVGVEPGLTAMMAG</sequence>
<dbReference type="SMART" id="SM00906">
    <property type="entry name" value="Fungal_trans"/>
    <property type="match status" value="1"/>
</dbReference>
<keyword evidence="1" id="KW-0479">Metal-binding</keyword>
<dbReference type="GO" id="GO:0006351">
    <property type="term" value="P:DNA-templated transcription"/>
    <property type="evidence" value="ECO:0007669"/>
    <property type="project" value="InterPro"/>
</dbReference>
<dbReference type="PROSITE" id="PS00463">
    <property type="entry name" value="ZN2_CY6_FUNGAL_1"/>
    <property type="match status" value="1"/>
</dbReference>
<keyword evidence="2" id="KW-0805">Transcription regulation</keyword>
<dbReference type="GO" id="GO:0000978">
    <property type="term" value="F:RNA polymerase II cis-regulatory region sequence-specific DNA binding"/>
    <property type="evidence" value="ECO:0007669"/>
    <property type="project" value="TreeGrafter"/>
</dbReference>
<evidence type="ECO:0000256" key="2">
    <source>
        <dbReference type="ARBA" id="ARBA00023015"/>
    </source>
</evidence>
<protein>
    <recommendedName>
        <fullName evidence="7">Zn(2)-C6 fungal-type domain-containing protein</fullName>
    </recommendedName>
</protein>
<reference evidence="8 9" key="1">
    <citation type="submission" date="2015-01" db="EMBL/GenBank/DDBJ databases">
        <title>The Genome Sequence of Capronia semiimmersa CBS27337.</title>
        <authorList>
            <consortium name="The Broad Institute Genomics Platform"/>
            <person name="Cuomo C."/>
            <person name="de Hoog S."/>
            <person name="Gorbushina A."/>
            <person name="Stielow B."/>
            <person name="Teixiera M."/>
            <person name="Abouelleil A."/>
            <person name="Chapman S.B."/>
            <person name="Priest M."/>
            <person name="Young S.K."/>
            <person name="Wortman J."/>
            <person name="Nusbaum C."/>
            <person name="Birren B."/>
        </authorList>
    </citation>
    <scope>NUCLEOTIDE SEQUENCE [LARGE SCALE GENOMIC DNA]</scope>
    <source>
        <strain evidence="8 9">CBS 27337</strain>
    </source>
</reference>
<evidence type="ECO:0000313" key="8">
    <source>
        <dbReference type="EMBL" id="KIW65758.1"/>
    </source>
</evidence>
<dbReference type="Pfam" id="PF00172">
    <property type="entry name" value="Zn_clus"/>
    <property type="match status" value="1"/>
</dbReference>
<dbReference type="PANTHER" id="PTHR47424">
    <property type="entry name" value="REGULATORY PROTEIN GAL4"/>
    <property type="match status" value="1"/>
</dbReference>
<keyword evidence="5" id="KW-0539">Nucleus</keyword>
<dbReference type="InterPro" id="IPR051127">
    <property type="entry name" value="Fungal_SecMet_Regulators"/>
</dbReference>
<organism evidence="8 9">
    <name type="scientific">Phialophora macrospora</name>
    <dbReference type="NCBI Taxonomy" id="1851006"/>
    <lineage>
        <taxon>Eukaryota</taxon>
        <taxon>Fungi</taxon>
        <taxon>Dikarya</taxon>
        <taxon>Ascomycota</taxon>
        <taxon>Pezizomycotina</taxon>
        <taxon>Eurotiomycetes</taxon>
        <taxon>Chaetothyriomycetidae</taxon>
        <taxon>Chaetothyriales</taxon>
        <taxon>Herpotrichiellaceae</taxon>
        <taxon>Phialophora</taxon>
    </lineage>
</organism>
<dbReference type="SMART" id="SM00066">
    <property type="entry name" value="GAL4"/>
    <property type="match status" value="1"/>
</dbReference>
<dbReference type="EMBL" id="KN846960">
    <property type="protein sequence ID" value="KIW65758.1"/>
    <property type="molecule type" value="Genomic_DNA"/>
</dbReference>
<dbReference type="CDD" id="cd12148">
    <property type="entry name" value="fungal_TF_MHR"/>
    <property type="match status" value="1"/>
</dbReference>
<dbReference type="GO" id="GO:0008270">
    <property type="term" value="F:zinc ion binding"/>
    <property type="evidence" value="ECO:0007669"/>
    <property type="project" value="InterPro"/>
</dbReference>
<dbReference type="GO" id="GO:0000981">
    <property type="term" value="F:DNA-binding transcription factor activity, RNA polymerase II-specific"/>
    <property type="evidence" value="ECO:0007669"/>
    <property type="project" value="InterPro"/>
</dbReference>
<evidence type="ECO:0000313" key="9">
    <source>
        <dbReference type="Proteomes" id="UP000054266"/>
    </source>
</evidence>
<evidence type="ECO:0000256" key="5">
    <source>
        <dbReference type="ARBA" id="ARBA00023242"/>
    </source>
</evidence>
<dbReference type="PROSITE" id="PS50048">
    <property type="entry name" value="ZN2_CY6_FUNGAL_2"/>
    <property type="match status" value="1"/>
</dbReference>
<name>A0A0D2FCL0_9EURO</name>
<accession>A0A0D2FCL0</accession>
<dbReference type="Proteomes" id="UP000054266">
    <property type="component" value="Unassembled WGS sequence"/>
</dbReference>
<dbReference type="Gene3D" id="4.10.240.10">
    <property type="entry name" value="Zn(2)-C6 fungal-type DNA-binding domain"/>
    <property type="match status" value="1"/>
</dbReference>
<keyword evidence="9" id="KW-1185">Reference proteome</keyword>
<gene>
    <name evidence="8" type="ORF">PV04_07986</name>
</gene>
<keyword evidence="3" id="KW-0238">DNA-binding</keyword>
<dbReference type="InterPro" id="IPR007219">
    <property type="entry name" value="XnlR_reg_dom"/>
</dbReference>
<dbReference type="STRING" id="5601.A0A0D2FCL0"/>
<evidence type="ECO:0000256" key="1">
    <source>
        <dbReference type="ARBA" id="ARBA00022723"/>
    </source>
</evidence>
<dbReference type="CDD" id="cd00067">
    <property type="entry name" value="GAL4"/>
    <property type="match status" value="1"/>
</dbReference>
<evidence type="ECO:0000256" key="4">
    <source>
        <dbReference type="ARBA" id="ARBA00023163"/>
    </source>
</evidence>
<evidence type="ECO:0000256" key="3">
    <source>
        <dbReference type="ARBA" id="ARBA00023125"/>
    </source>
</evidence>